<protein>
    <recommendedName>
        <fullName evidence="3">PRC-barrel domain-containing protein</fullName>
    </recommendedName>
</protein>
<evidence type="ECO:0008006" key="3">
    <source>
        <dbReference type="Google" id="ProtNLM"/>
    </source>
</evidence>
<proteinExistence type="predicted"/>
<accession>A0A0E9MJP1</accession>
<dbReference type="EMBL" id="BBWU01000002">
    <property type="protein sequence ID" value="GAO38012.1"/>
    <property type="molecule type" value="Genomic_DNA"/>
</dbReference>
<evidence type="ECO:0000313" key="2">
    <source>
        <dbReference type="Proteomes" id="UP000033202"/>
    </source>
</evidence>
<dbReference type="STRING" id="1219043.SCH01S_02_00090"/>
<dbReference type="OrthoDB" id="7579013at2"/>
<keyword evidence="2" id="KW-1185">Reference proteome</keyword>
<dbReference type="Gene3D" id="2.30.30.240">
    <property type="entry name" value="PRC-barrel domain"/>
    <property type="match status" value="1"/>
</dbReference>
<reference evidence="1 2" key="1">
    <citation type="submission" date="2015-04" db="EMBL/GenBank/DDBJ databases">
        <title>Whole genome shotgun sequence of Sphingomonas changbaiensis NBRC 104936.</title>
        <authorList>
            <person name="Katano-Makiyama Y."/>
            <person name="Hosoyama A."/>
            <person name="Hashimoto M."/>
            <person name="Noguchi M."/>
            <person name="Tsuchikane K."/>
            <person name="Ohji S."/>
            <person name="Yamazoe A."/>
            <person name="Ichikawa N."/>
            <person name="Kimura A."/>
            <person name="Fujita N."/>
        </authorList>
    </citation>
    <scope>NUCLEOTIDE SEQUENCE [LARGE SCALE GENOMIC DNA]</scope>
    <source>
        <strain evidence="1 2">NBRC 104936</strain>
    </source>
</reference>
<gene>
    <name evidence="1" type="ORF">SCH01S_02_00090</name>
</gene>
<sequence length="88" mass="9592">MRLSELYGVPVRDLDGKPLGRLFEIYVIEDEVEAIGCGPGSLFERLTGRNHGRRIPWIAVRAIGPRGITIDPAILPSAWAEGPAPADE</sequence>
<dbReference type="RefSeq" id="WP_157032754.1">
    <property type="nucleotide sequence ID" value="NZ_BBWU01000002.1"/>
</dbReference>
<dbReference type="Proteomes" id="UP000033202">
    <property type="component" value="Unassembled WGS sequence"/>
</dbReference>
<evidence type="ECO:0000313" key="1">
    <source>
        <dbReference type="EMBL" id="GAO38012.1"/>
    </source>
</evidence>
<dbReference type="InterPro" id="IPR011033">
    <property type="entry name" value="PRC_barrel-like_sf"/>
</dbReference>
<dbReference type="SUPFAM" id="SSF50346">
    <property type="entry name" value="PRC-barrel domain"/>
    <property type="match status" value="1"/>
</dbReference>
<dbReference type="AlphaFoldDB" id="A0A0E9MJP1"/>
<organism evidence="1 2">
    <name type="scientific">Sphingomonas changbaiensis NBRC 104936</name>
    <dbReference type="NCBI Taxonomy" id="1219043"/>
    <lineage>
        <taxon>Bacteria</taxon>
        <taxon>Pseudomonadati</taxon>
        <taxon>Pseudomonadota</taxon>
        <taxon>Alphaproteobacteria</taxon>
        <taxon>Sphingomonadales</taxon>
        <taxon>Sphingomonadaceae</taxon>
        <taxon>Sphingomonas</taxon>
    </lineage>
</organism>
<name>A0A0E9MJP1_9SPHN</name>
<comment type="caution">
    <text evidence="1">The sequence shown here is derived from an EMBL/GenBank/DDBJ whole genome shotgun (WGS) entry which is preliminary data.</text>
</comment>